<dbReference type="InterPro" id="IPR023214">
    <property type="entry name" value="HAD_sf"/>
</dbReference>
<feature type="transmembrane region" description="Helical" evidence="11">
    <location>
        <begin position="280"/>
        <end position="308"/>
    </location>
</feature>
<feature type="transmembrane region" description="Helical" evidence="11">
    <location>
        <begin position="874"/>
        <end position="895"/>
    </location>
</feature>
<keyword evidence="5" id="KW-0547">Nucleotide-binding</keyword>
<dbReference type="InterPro" id="IPR044492">
    <property type="entry name" value="P_typ_ATPase_HD_dom"/>
</dbReference>
<dbReference type="InterPro" id="IPR050510">
    <property type="entry name" value="Cation_transp_ATPase_P-type"/>
</dbReference>
<evidence type="ECO:0000313" key="14">
    <source>
        <dbReference type="EMBL" id="KUK97202.1"/>
    </source>
</evidence>
<dbReference type="GO" id="GO:0005391">
    <property type="term" value="F:P-type sodium:potassium-exchanging transporter activity"/>
    <property type="evidence" value="ECO:0007669"/>
    <property type="project" value="TreeGrafter"/>
</dbReference>
<dbReference type="InterPro" id="IPR023299">
    <property type="entry name" value="ATPase_P-typ_cyto_dom_N"/>
</dbReference>
<evidence type="ECO:0000256" key="1">
    <source>
        <dbReference type="ARBA" id="ARBA00004651"/>
    </source>
</evidence>
<name>A0A101IL34_9EURY</name>
<evidence type="ECO:0000256" key="9">
    <source>
        <dbReference type="ARBA" id="ARBA00022989"/>
    </source>
</evidence>
<dbReference type="Pfam" id="PF13246">
    <property type="entry name" value="Cation_ATPase"/>
    <property type="match status" value="1"/>
</dbReference>
<evidence type="ECO:0000256" key="4">
    <source>
        <dbReference type="ARBA" id="ARBA00022692"/>
    </source>
</evidence>
<dbReference type="Pfam" id="PF00122">
    <property type="entry name" value="E1-E2_ATPase"/>
    <property type="match status" value="1"/>
</dbReference>
<dbReference type="Proteomes" id="UP000053961">
    <property type="component" value="Unassembled WGS sequence"/>
</dbReference>
<evidence type="ECO:0000256" key="11">
    <source>
        <dbReference type="SAM" id="Phobius"/>
    </source>
</evidence>
<keyword evidence="8" id="KW-1278">Translocase</keyword>
<dbReference type="PRINTS" id="PR00120">
    <property type="entry name" value="HATPASE"/>
</dbReference>
<feature type="transmembrane region" description="Helical" evidence="11">
    <location>
        <begin position="780"/>
        <end position="799"/>
    </location>
</feature>
<dbReference type="FunFam" id="2.70.150.10:FF:000160">
    <property type="entry name" value="Sarcoplasmic/endoplasmic reticulum calcium ATPase 1"/>
    <property type="match status" value="1"/>
</dbReference>
<dbReference type="InterPro" id="IPR008250">
    <property type="entry name" value="ATPase_P-typ_transduc_dom_A_sf"/>
</dbReference>
<dbReference type="PRINTS" id="PR00119">
    <property type="entry name" value="CATATPASE"/>
</dbReference>
<dbReference type="NCBIfam" id="TIGR01494">
    <property type="entry name" value="ATPase_P-type"/>
    <property type="match status" value="2"/>
</dbReference>
<dbReference type="PANTHER" id="PTHR43294">
    <property type="entry name" value="SODIUM/POTASSIUM-TRANSPORTING ATPASE SUBUNIT ALPHA"/>
    <property type="match status" value="1"/>
</dbReference>
<evidence type="ECO:0000256" key="7">
    <source>
        <dbReference type="ARBA" id="ARBA00022842"/>
    </source>
</evidence>
<dbReference type="Gene3D" id="2.70.150.10">
    <property type="entry name" value="Calcium-transporting ATPase, cytoplasmic transduction domain A"/>
    <property type="match status" value="1"/>
</dbReference>
<keyword evidence="3" id="KW-0597">Phosphoprotein</keyword>
<dbReference type="Pfam" id="PF00689">
    <property type="entry name" value="Cation_ATPase_C"/>
    <property type="match status" value="1"/>
</dbReference>
<dbReference type="AlphaFoldDB" id="A0A101IL34"/>
<dbReference type="SMART" id="SM00831">
    <property type="entry name" value="Cation_ATPase_N"/>
    <property type="match status" value="1"/>
</dbReference>
<dbReference type="InterPro" id="IPR004014">
    <property type="entry name" value="ATPase_P-typ_cation-transptr_N"/>
</dbReference>
<dbReference type="GO" id="GO:0016887">
    <property type="term" value="F:ATP hydrolysis activity"/>
    <property type="evidence" value="ECO:0007669"/>
    <property type="project" value="InterPro"/>
</dbReference>
<comment type="subcellular location">
    <subcellularLocation>
        <location evidence="1">Cell membrane</location>
        <topology evidence="1">Multi-pass membrane protein</topology>
    </subcellularLocation>
</comment>
<evidence type="ECO:0000256" key="5">
    <source>
        <dbReference type="ARBA" id="ARBA00022741"/>
    </source>
</evidence>
<evidence type="ECO:0000256" key="8">
    <source>
        <dbReference type="ARBA" id="ARBA00022967"/>
    </source>
</evidence>
<dbReference type="SFLD" id="SFLDG00002">
    <property type="entry name" value="C1.7:_P-type_atpase_like"/>
    <property type="match status" value="1"/>
</dbReference>
<feature type="domain" description="Cation-transporting P-type ATPase N-terminal" evidence="12">
    <location>
        <begin position="7"/>
        <end position="80"/>
    </location>
</feature>
<evidence type="ECO:0000259" key="12">
    <source>
        <dbReference type="SMART" id="SM00831"/>
    </source>
</evidence>
<evidence type="ECO:0000256" key="2">
    <source>
        <dbReference type="ARBA" id="ARBA00022475"/>
    </source>
</evidence>
<gene>
    <name evidence="13" type="ORF">XD72_0231</name>
    <name evidence="14" type="ORF">XE07_0587</name>
</gene>
<dbReference type="SUPFAM" id="SSF81665">
    <property type="entry name" value="Calcium ATPase, transmembrane domain M"/>
    <property type="match status" value="1"/>
</dbReference>
<evidence type="ECO:0000256" key="3">
    <source>
        <dbReference type="ARBA" id="ARBA00022553"/>
    </source>
</evidence>
<dbReference type="SFLD" id="SFLDF00027">
    <property type="entry name" value="p-type_atpase"/>
    <property type="match status" value="1"/>
</dbReference>
<dbReference type="PATRIC" id="fig|301375.6.peg.1493"/>
<dbReference type="InterPro" id="IPR006068">
    <property type="entry name" value="ATPase_P-typ_cation-transptr_C"/>
</dbReference>
<dbReference type="Pfam" id="PF00690">
    <property type="entry name" value="Cation_ATPase_N"/>
    <property type="match status" value="1"/>
</dbReference>
<dbReference type="SUPFAM" id="SSF81653">
    <property type="entry name" value="Calcium ATPase, transduction domain A"/>
    <property type="match status" value="1"/>
</dbReference>
<dbReference type="SUPFAM" id="SSF56784">
    <property type="entry name" value="HAD-like"/>
    <property type="match status" value="1"/>
</dbReference>
<evidence type="ECO:0000313" key="13">
    <source>
        <dbReference type="EMBL" id="KUK45453.1"/>
    </source>
</evidence>
<keyword evidence="9 11" id="KW-1133">Transmembrane helix</keyword>
<dbReference type="SFLD" id="SFLDS00003">
    <property type="entry name" value="Haloacid_Dehalogenase"/>
    <property type="match status" value="1"/>
</dbReference>
<feature type="transmembrane region" description="Helical" evidence="11">
    <location>
        <begin position="848"/>
        <end position="868"/>
    </location>
</feature>
<protein>
    <submittedName>
        <fullName evidence="14">Cation-transporting P-type ATPase</fullName>
    </submittedName>
</protein>
<comment type="caution">
    <text evidence="14">The sequence shown here is derived from an EMBL/GenBank/DDBJ whole genome shotgun (WGS) entry which is preliminary data.</text>
</comment>
<reference evidence="15 16" key="2">
    <citation type="journal article" date="2015" name="MBio">
        <title>Genome-Resolved Metagenomic Analysis Reveals Roles for Candidate Phyla and Other Microbial Community Members in Biogeochemical Transformations in Oil Reservoirs.</title>
        <authorList>
            <person name="Hu P."/>
            <person name="Tom L."/>
            <person name="Singh A."/>
            <person name="Thomas B.C."/>
            <person name="Baker B.J."/>
            <person name="Piceno Y.M."/>
            <person name="Andersen G.L."/>
            <person name="Banfield J.F."/>
        </authorList>
    </citation>
    <scope>NUCLEOTIDE SEQUENCE [LARGE SCALE GENOMIC DNA]</scope>
    <source>
        <strain evidence="13">57_489</strain>
    </source>
</reference>
<dbReference type="PROSITE" id="PS00154">
    <property type="entry name" value="ATPASE_E1_E2"/>
    <property type="match status" value="1"/>
</dbReference>
<feature type="transmembrane region" description="Helical" evidence="11">
    <location>
        <begin position="739"/>
        <end position="759"/>
    </location>
</feature>
<keyword evidence="4 11" id="KW-0812">Transmembrane</keyword>
<dbReference type="PANTHER" id="PTHR43294:SF21">
    <property type="entry name" value="CATION TRANSPORTING ATPASE"/>
    <property type="match status" value="1"/>
</dbReference>
<accession>A0A101IL34</accession>
<feature type="transmembrane region" description="Helical" evidence="11">
    <location>
        <begin position="713"/>
        <end position="733"/>
    </location>
</feature>
<dbReference type="GO" id="GO:0036376">
    <property type="term" value="P:sodium ion export across plasma membrane"/>
    <property type="evidence" value="ECO:0007669"/>
    <property type="project" value="TreeGrafter"/>
</dbReference>
<keyword evidence="10 11" id="KW-0472">Membrane</keyword>
<dbReference type="GO" id="GO:0006883">
    <property type="term" value="P:intracellular sodium ion homeostasis"/>
    <property type="evidence" value="ECO:0007669"/>
    <property type="project" value="TreeGrafter"/>
</dbReference>
<dbReference type="Proteomes" id="UP000057043">
    <property type="component" value="Unassembled WGS sequence"/>
</dbReference>
<reference evidence="14" key="1">
    <citation type="journal article" date="2015" name="MBio">
        <title>Genome-resolved metagenomic analysis reveals roles for candidate phyla and other microbial community members in biogeochemical transformations in oil reservoirs.</title>
        <authorList>
            <person name="Hu P."/>
            <person name="Tom L."/>
            <person name="Singh A."/>
            <person name="Thomas B.C."/>
            <person name="Baker B.J."/>
            <person name="Piceno Y.M."/>
            <person name="Andersen G.L."/>
            <person name="Banfield J.F."/>
        </authorList>
    </citation>
    <scope>NUCLEOTIDE SEQUENCE [LARGE SCALE GENOMIC DNA]</scope>
    <source>
        <strain evidence="14">56_747</strain>
    </source>
</reference>
<dbReference type="GO" id="GO:1990573">
    <property type="term" value="P:potassium ion import across plasma membrane"/>
    <property type="evidence" value="ECO:0007669"/>
    <property type="project" value="TreeGrafter"/>
</dbReference>
<evidence type="ECO:0000313" key="15">
    <source>
        <dbReference type="Proteomes" id="UP000053961"/>
    </source>
</evidence>
<keyword evidence="2" id="KW-1003">Cell membrane</keyword>
<keyword evidence="7" id="KW-0460">Magnesium</keyword>
<dbReference type="Gene3D" id="1.20.1110.10">
    <property type="entry name" value="Calcium-transporting ATPase, transmembrane domain"/>
    <property type="match status" value="1"/>
</dbReference>
<dbReference type="InterPro" id="IPR023298">
    <property type="entry name" value="ATPase_P-typ_TM_dom_sf"/>
</dbReference>
<evidence type="ECO:0000256" key="10">
    <source>
        <dbReference type="ARBA" id="ARBA00023136"/>
    </source>
</evidence>
<evidence type="ECO:0000256" key="6">
    <source>
        <dbReference type="ARBA" id="ARBA00022840"/>
    </source>
</evidence>
<dbReference type="InterPro" id="IPR001757">
    <property type="entry name" value="P_typ_ATPase"/>
</dbReference>
<feature type="transmembrane region" description="Helical" evidence="11">
    <location>
        <begin position="811"/>
        <end position="828"/>
    </location>
</feature>
<sequence length="911" mass="98011">MVDDEKRWHSLSIEEAFEALKSGPRGLATSEAERRLEEYGPNELQEEKGTGRLALLAEQVKNPLIAVLAFAAVISLLAGKTIDAIVIVGVISINTILGFYKEYKAEEAILALQSQASPEARALRDSSDSGPRKETRIKARELVPGDVILLEAGSRVPADARIIEAANLEADESMLTGESVPTRKKVEPLPGDLPIGDRDNLLFAGTIITQGRAKALVFSTGMATEMGKIAGMITKTGKTATPLKGRTLDLSKKLMILALVASSVTLAAGLLRGFEFIELALFTLAMAVSAIPEGLPAVITVTLAVGVGRMAKRNAIIRKLDAVEALGSVTAICTDKTGTLTTNQMTVQKIFLGKGMVDVSGAGFRPQGEFEMDGARIDPTGDPDLSRFLQIAALCNDSVLKASEDGDGERWEILGDPTEGALVVVAAKAGLERDRLAEDRPRIDEIPFDSSKKYMATIHRTPEGGAVAYLKGAPEVILGFSSDILVDGRAERLDQSLKEDLLKASGGMAEGALRVLAMAYRELDEAEIGAFKEARPKDLVFAGFSGMIDPPRPEAITSIALCQRAGIRVMMATGDHRVTAEAIAKEIGIASEGSKTLAGSDLDDMDDDALAEVIEEVAVFARVSPEHKYRIVEALRKRGHIVAMTGDGANDAPALKLAEVGIAMGIAGTDVTKETADMILTDDNFRSIVSAVEEGRVIFENIRKVVKYLISTNAGEILTILTAITILTINTLIFTPVQILWVNLVTDGLMGITLAMEPKEKKIMDQPPRRPKEKIINREILTNVIFVAIFMAAGTLFVFTREWNGGEVLRAQTMGFTTMAMFQIFNALNCRSRTESVFKLGFLSNRHLMGAIVVSLTLQMLVTVVPAFQLALGTVSLSLVDWAMIFAVSSTVLFGDELRKLVARRRMGGSA</sequence>
<feature type="transmembrane region" description="Helical" evidence="11">
    <location>
        <begin position="254"/>
        <end position="274"/>
    </location>
</feature>
<dbReference type="SUPFAM" id="SSF81660">
    <property type="entry name" value="Metal cation-transporting ATPase, ATP-binding domain N"/>
    <property type="match status" value="1"/>
</dbReference>
<dbReference type="EMBL" id="LGHB01000004">
    <property type="protein sequence ID" value="KUK97202.1"/>
    <property type="molecule type" value="Genomic_DNA"/>
</dbReference>
<dbReference type="GO" id="GO:0005886">
    <property type="term" value="C:plasma membrane"/>
    <property type="evidence" value="ECO:0007669"/>
    <property type="project" value="UniProtKB-SubCell"/>
</dbReference>
<dbReference type="InterPro" id="IPR036412">
    <property type="entry name" value="HAD-like_sf"/>
</dbReference>
<keyword evidence="6" id="KW-0067">ATP-binding</keyword>
<evidence type="ECO:0000313" key="16">
    <source>
        <dbReference type="Proteomes" id="UP000057043"/>
    </source>
</evidence>
<dbReference type="GO" id="GO:0030007">
    <property type="term" value="P:intracellular potassium ion homeostasis"/>
    <property type="evidence" value="ECO:0007669"/>
    <property type="project" value="TreeGrafter"/>
</dbReference>
<dbReference type="EMBL" id="LGFT01000003">
    <property type="protein sequence ID" value="KUK45453.1"/>
    <property type="molecule type" value="Genomic_DNA"/>
</dbReference>
<dbReference type="FunFam" id="3.40.50.1000:FF:000028">
    <property type="entry name" value="Calcium-transporting P-type ATPase, putative"/>
    <property type="match status" value="1"/>
</dbReference>
<dbReference type="InterPro" id="IPR018303">
    <property type="entry name" value="ATPase_P-typ_P_site"/>
</dbReference>
<dbReference type="Gene3D" id="3.40.50.1000">
    <property type="entry name" value="HAD superfamily/HAD-like"/>
    <property type="match status" value="1"/>
</dbReference>
<dbReference type="InterPro" id="IPR059000">
    <property type="entry name" value="ATPase_P-type_domA"/>
</dbReference>
<dbReference type="GO" id="GO:0005524">
    <property type="term" value="F:ATP binding"/>
    <property type="evidence" value="ECO:0007669"/>
    <property type="project" value="UniProtKB-KW"/>
</dbReference>
<proteinExistence type="predicted"/>
<organism evidence="14 15">
    <name type="scientific">Methanothrix harundinacea</name>
    <dbReference type="NCBI Taxonomy" id="301375"/>
    <lineage>
        <taxon>Archaea</taxon>
        <taxon>Methanobacteriati</taxon>
        <taxon>Methanobacteriota</taxon>
        <taxon>Stenosarchaea group</taxon>
        <taxon>Methanomicrobia</taxon>
        <taxon>Methanotrichales</taxon>
        <taxon>Methanotrichaceae</taxon>
        <taxon>Methanothrix</taxon>
    </lineage>
</organism>
<dbReference type="GO" id="GO:1902600">
    <property type="term" value="P:proton transmembrane transport"/>
    <property type="evidence" value="ECO:0007669"/>
    <property type="project" value="TreeGrafter"/>
</dbReference>
<dbReference type="Gene3D" id="3.40.1110.10">
    <property type="entry name" value="Calcium-transporting ATPase, cytoplasmic domain N"/>
    <property type="match status" value="1"/>
</dbReference>